<evidence type="ECO:0000256" key="3">
    <source>
        <dbReference type="ARBA" id="ARBA00022723"/>
    </source>
</evidence>
<evidence type="ECO:0000256" key="5">
    <source>
        <dbReference type="ARBA" id="ARBA00023004"/>
    </source>
</evidence>
<dbReference type="Proteomes" id="UP001596091">
    <property type="component" value="Unassembled WGS sequence"/>
</dbReference>
<proteinExistence type="predicted"/>
<reference evidence="10" key="1">
    <citation type="journal article" date="2019" name="Int. J. Syst. Evol. Microbiol.">
        <title>The Global Catalogue of Microorganisms (GCM) 10K type strain sequencing project: providing services to taxonomists for standard genome sequencing and annotation.</title>
        <authorList>
            <consortium name="The Broad Institute Genomics Platform"/>
            <consortium name="The Broad Institute Genome Sequencing Center for Infectious Disease"/>
            <person name="Wu L."/>
            <person name="Ma J."/>
        </authorList>
    </citation>
    <scope>NUCLEOTIDE SEQUENCE [LARGE SCALE GENOMIC DNA]</scope>
    <source>
        <strain evidence="10">JCM 4087</strain>
    </source>
</reference>
<keyword evidence="2 6" id="KW-0349">Heme</keyword>
<feature type="compositionally biased region" description="Basic and acidic residues" evidence="7">
    <location>
        <begin position="1"/>
        <end position="12"/>
    </location>
</feature>
<dbReference type="PRINTS" id="PR00605">
    <property type="entry name" value="CYTCHROMECIC"/>
</dbReference>
<dbReference type="RefSeq" id="WP_377819860.1">
    <property type="nucleotide sequence ID" value="NZ_JBHSPH010000010.1"/>
</dbReference>
<keyword evidence="1" id="KW-0813">Transport</keyword>
<feature type="domain" description="Cytochrome c" evidence="8">
    <location>
        <begin position="1"/>
        <end position="75"/>
    </location>
</feature>
<comment type="caution">
    <text evidence="9">The sequence shown here is derived from an EMBL/GenBank/DDBJ whole genome shotgun (WGS) entry which is preliminary data.</text>
</comment>
<keyword evidence="4" id="KW-0249">Electron transport</keyword>
<dbReference type="Gene3D" id="1.10.760.10">
    <property type="entry name" value="Cytochrome c-like domain"/>
    <property type="match status" value="1"/>
</dbReference>
<keyword evidence="3 6" id="KW-0479">Metal-binding</keyword>
<feature type="region of interest" description="Disordered" evidence="7">
    <location>
        <begin position="1"/>
        <end position="27"/>
    </location>
</feature>
<dbReference type="InterPro" id="IPR008168">
    <property type="entry name" value="Cyt_C_IC"/>
</dbReference>
<dbReference type="SUPFAM" id="SSF46626">
    <property type="entry name" value="Cytochrome c"/>
    <property type="match status" value="1"/>
</dbReference>
<name>A0ABW1ENT1_9BACT</name>
<evidence type="ECO:0000313" key="10">
    <source>
        <dbReference type="Proteomes" id="UP001596091"/>
    </source>
</evidence>
<dbReference type="InterPro" id="IPR009056">
    <property type="entry name" value="Cyt_c-like_dom"/>
</dbReference>
<dbReference type="PROSITE" id="PS51007">
    <property type="entry name" value="CYTC"/>
    <property type="match status" value="1"/>
</dbReference>
<dbReference type="Pfam" id="PF13442">
    <property type="entry name" value="Cytochrome_CBB3"/>
    <property type="match status" value="1"/>
</dbReference>
<evidence type="ECO:0000256" key="4">
    <source>
        <dbReference type="ARBA" id="ARBA00022982"/>
    </source>
</evidence>
<gene>
    <name evidence="9" type="ORF">ACFPT7_21795</name>
</gene>
<accession>A0ABW1ENT1</accession>
<evidence type="ECO:0000256" key="6">
    <source>
        <dbReference type="PROSITE-ProRule" id="PRU00433"/>
    </source>
</evidence>
<evidence type="ECO:0000256" key="7">
    <source>
        <dbReference type="SAM" id="MobiDB-lite"/>
    </source>
</evidence>
<organism evidence="9 10">
    <name type="scientific">Acidicapsa dinghuensis</name>
    <dbReference type="NCBI Taxonomy" id="2218256"/>
    <lineage>
        <taxon>Bacteria</taxon>
        <taxon>Pseudomonadati</taxon>
        <taxon>Acidobacteriota</taxon>
        <taxon>Terriglobia</taxon>
        <taxon>Terriglobales</taxon>
        <taxon>Acidobacteriaceae</taxon>
        <taxon>Acidicapsa</taxon>
    </lineage>
</organism>
<evidence type="ECO:0000256" key="1">
    <source>
        <dbReference type="ARBA" id="ARBA00022448"/>
    </source>
</evidence>
<evidence type="ECO:0000256" key="2">
    <source>
        <dbReference type="ARBA" id="ARBA00022617"/>
    </source>
</evidence>
<protein>
    <submittedName>
        <fullName evidence="9">C-type cytochrome</fullName>
    </submittedName>
</protein>
<sequence>MRCAHCHEDNDLGLKPPPPKLQGVMRKGKMPSRAVATDQSVAQTVLAGKGKMPSFAGRFTEEQMRALIAYLRTDMPLPQQ</sequence>
<evidence type="ECO:0000313" key="9">
    <source>
        <dbReference type="EMBL" id="MFC5864957.1"/>
    </source>
</evidence>
<dbReference type="EMBL" id="JBHSPH010000010">
    <property type="protein sequence ID" value="MFC5864957.1"/>
    <property type="molecule type" value="Genomic_DNA"/>
</dbReference>
<keyword evidence="5 6" id="KW-0408">Iron</keyword>
<evidence type="ECO:0000259" key="8">
    <source>
        <dbReference type="PROSITE" id="PS51007"/>
    </source>
</evidence>
<keyword evidence="10" id="KW-1185">Reference proteome</keyword>
<dbReference type="InterPro" id="IPR036909">
    <property type="entry name" value="Cyt_c-like_dom_sf"/>
</dbReference>